<dbReference type="GO" id="GO:0008442">
    <property type="term" value="F:3-hydroxyisobutyrate dehydrogenase activity"/>
    <property type="evidence" value="ECO:0007669"/>
    <property type="project" value="UniProtKB-EC"/>
</dbReference>
<evidence type="ECO:0000313" key="12">
    <source>
        <dbReference type="Proteomes" id="UP000761534"/>
    </source>
</evidence>
<dbReference type="InterPro" id="IPR006115">
    <property type="entry name" value="6PGDH_NADP-bd"/>
</dbReference>
<feature type="domain" description="6-phosphogluconate dehydrogenase NADP-binding" evidence="9">
    <location>
        <begin position="18"/>
        <end position="180"/>
    </location>
</feature>
<evidence type="ECO:0000256" key="3">
    <source>
        <dbReference type="ARBA" id="ARBA00012991"/>
    </source>
</evidence>
<dbReference type="InterPro" id="IPR036291">
    <property type="entry name" value="NAD(P)-bd_dom_sf"/>
</dbReference>
<dbReference type="Gene3D" id="1.10.1040.10">
    <property type="entry name" value="N-(1-d-carboxylethyl)-l-norvaline Dehydrogenase, domain 2"/>
    <property type="match status" value="1"/>
</dbReference>
<name>A0A642UXM6_9ASCO</name>
<dbReference type="PROSITE" id="PS00895">
    <property type="entry name" value="3_HYDROXYISOBUT_DH"/>
    <property type="match status" value="1"/>
</dbReference>
<dbReference type="InterPro" id="IPR002204">
    <property type="entry name" value="3-OH-isobutyrate_DH-rel_CS"/>
</dbReference>
<protein>
    <recommendedName>
        <fullName evidence="3">3-hydroxyisobutyrate dehydrogenase</fullName>
        <ecNumber evidence="3">1.1.1.31</ecNumber>
    </recommendedName>
</protein>
<comment type="catalytic activity">
    <reaction evidence="7">
        <text>3-hydroxy-2-methylpropanoate + NAD(+) = 2-methyl-3-oxopropanoate + NADH + H(+)</text>
        <dbReference type="Rhea" id="RHEA:17681"/>
        <dbReference type="ChEBI" id="CHEBI:11805"/>
        <dbReference type="ChEBI" id="CHEBI:15378"/>
        <dbReference type="ChEBI" id="CHEBI:57540"/>
        <dbReference type="ChEBI" id="CHEBI:57700"/>
        <dbReference type="ChEBI" id="CHEBI:57945"/>
        <dbReference type="EC" id="1.1.1.31"/>
    </reaction>
</comment>
<dbReference type="Proteomes" id="UP000761534">
    <property type="component" value="Unassembled WGS sequence"/>
</dbReference>
<organism evidence="11 12">
    <name type="scientific">Trichomonascus ciferrii</name>
    <dbReference type="NCBI Taxonomy" id="44093"/>
    <lineage>
        <taxon>Eukaryota</taxon>
        <taxon>Fungi</taxon>
        <taxon>Dikarya</taxon>
        <taxon>Ascomycota</taxon>
        <taxon>Saccharomycotina</taxon>
        <taxon>Dipodascomycetes</taxon>
        <taxon>Dipodascales</taxon>
        <taxon>Trichomonascaceae</taxon>
        <taxon>Trichomonascus</taxon>
        <taxon>Trichomonascus ciferrii complex</taxon>
    </lineage>
</organism>
<dbReference type="GO" id="GO:0051287">
    <property type="term" value="F:NAD binding"/>
    <property type="evidence" value="ECO:0007669"/>
    <property type="project" value="InterPro"/>
</dbReference>
<evidence type="ECO:0000256" key="5">
    <source>
        <dbReference type="ARBA" id="ARBA00023002"/>
    </source>
</evidence>
<sequence>MLTFKRAFSSGRPLLKNYGFIGLGRMGLNMAQNLQAKLDASDKLYLYDVNEAAMDLVEGPNVVKAKNVGEVGSECENVITMLPEGKHVRAVYDELSQAVKTAGKNDGSKLFIDSSTIDVQTSLNTARKLREENVGMFIDAPVSGGVVGAKNATLCFMIGSNDLSRVKPILEHMGAKLVSCGEPGAGISAKLANNYLLALSNIATAESFQLARKLGLDLNVYSQIVNTSSGRCWSSEVNTPAPGTNPNAPSARDYEGGFGVALMNKDLKLAQDAAKLSNLNLLLADRASEIYDQLEADPNCKPKDMSVVYQWMDK</sequence>
<keyword evidence="4" id="KW-0101">Branched-chain amino acid catabolism</keyword>
<evidence type="ECO:0000313" key="11">
    <source>
        <dbReference type="EMBL" id="KAA8907504.1"/>
    </source>
</evidence>
<evidence type="ECO:0000259" key="9">
    <source>
        <dbReference type="Pfam" id="PF03446"/>
    </source>
</evidence>
<dbReference type="EMBL" id="SWFS01000378">
    <property type="protein sequence ID" value="KAA8907504.1"/>
    <property type="molecule type" value="Genomic_DNA"/>
</dbReference>
<feature type="domain" description="3-hydroxyisobutyrate dehydrogenase-like NAD-binding" evidence="10">
    <location>
        <begin position="184"/>
        <end position="310"/>
    </location>
</feature>
<dbReference type="InterPro" id="IPR029154">
    <property type="entry name" value="HIBADH-like_NADP-bd"/>
</dbReference>
<feature type="active site" evidence="8">
    <location>
        <position position="190"/>
    </location>
</feature>
<dbReference type="InterPro" id="IPR015815">
    <property type="entry name" value="HIBADH-related"/>
</dbReference>
<keyword evidence="5" id="KW-0560">Oxidoreductase</keyword>
<proteinExistence type="inferred from homology"/>
<dbReference type="OrthoDB" id="21615at2759"/>
<evidence type="ECO:0000256" key="4">
    <source>
        <dbReference type="ARBA" id="ARBA00022456"/>
    </source>
</evidence>
<keyword evidence="6" id="KW-0520">NAD</keyword>
<gene>
    <name evidence="11" type="ORF">TRICI_004980</name>
</gene>
<dbReference type="VEuPathDB" id="FungiDB:TRICI_004980"/>
<keyword evidence="12" id="KW-1185">Reference proteome</keyword>
<evidence type="ECO:0000256" key="1">
    <source>
        <dbReference type="ARBA" id="ARBA00005109"/>
    </source>
</evidence>
<dbReference type="Gene3D" id="3.40.50.720">
    <property type="entry name" value="NAD(P)-binding Rossmann-like Domain"/>
    <property type="match status" value="1"/>
</dbReference>
<dbReference type="GO" id="GO:0050661">
    <property type="term" value="F:NADP binding"/>
    <property type="evidence" value="ECO:0007669"/>
    <property type="project" value="InterPro"/>
</dbReference>
<dbReference type="Pfam" id="PF14833">
    <property type="entry name" value="NAD_binding_11"/>
    <property type="match status" value="1"/>
</dbReference>
<accession>A0A642UXM6</accession>
<evidence type="ECO:0000256" key="2">
    <source>
        <dbReference type="ARBA" id="ARBA00006013"/>
    </source>
</evidence>
<comment type="pathway">
    <text evidence="1">Amino-acid degradation; L-valine degradation.</text>
</comment>
<dbReference type="PIRSF" id="PIRSF000103">
    <property type="entry name" value="HIBADH"/>
    <property type="match status" value="1"/>
</dbReference>
<evidence type="ECO:0000259" key="10">
    <source>
        <dbReference type="Pfam" id="PF14833"/>
    </source>
</evidence>
<dbReference type="FunFam" id="1.10.1040.10:FF:000006">
    <property type="entry name" value="3-hydroxyisobutyrate dehydrogenase"/>
    <property type="match status" value="1"/>
</dbReference>
<comment type="similarity">
    <text evidence="2">Belongs to the HIBADH-related family. 3-hydroxyisobutyrate dehydrogenase subfamily.</text>
</comment>
<dbReference type="GO" id="GO:0006574">
    <property type="term" value="P:L-valine catabolic process"/>
    <property type="evidence" value="ECO:0007669"/>
    <property type="project" value="TreeGrafter"/>
</dbReference>
<evidence type="ECO:0000256" key="7">
    <source>
        <dbReference type="ARBA" id="ARBA00049197"/>
    </source>
</evidence>
<dbReference type="InterPro" id="IPR008927">
    <property type="entry name" value="6-PGluconate_DH-like_C_sf"/>
</dbReference>
<dbReference type="PANTHER" id="PTHR22981:SF7">
    <property type="entry name" value="3-HYDROXYISOBUTYRATE DEHYDROGENASE, MITOCHONDRIAL"/>
    <property type="match status" value="1"/>
</dbReference>
<evidence type="ECO:0000256" key="8">
    <source>
        <dbReference type="PIRSR" id="PIRSR000103-1"/>
    </source>
</evidence>
<dbReference type="EC" id="1.1.1.31" evidence="3"/>
<dbReference type="SUPFAM" id="SSF51735">
    <property type="entry name" value="NAD(P)-binding Rossmann-fold domains"/>
    <property type="match status" value="1"/>
</dbReference>
<dbReference type="SUPFAM" id="SSF48179">
    <property type="entry name" value="6-phosphogluconate dehydrogenase C-terminal domain-like"/>
    <property type="match status" value="1"/>
</dbReference>
<reference evidence="11" key="1">
    <citation type="journal article" date="2019" name="G3 (Bethesda)">
        <title>Genome Assemblies of Two Rare Opportunistic Yeast Pathogens: Diutina rugosa (syn. Candida rugosa) and Trichomonascus ciferrii (syn. Candida ciferrii).</title>
        <authorList>
            <person name="Mixao V."/>
            <person name="Saus E."/>
            <person name="Hansen A.P."/>
            <person name="Lass-Florl C."/>
            <person name="Gabaldon T."/>
        </authorList>
    </citation>
    <scope>NUCLEOTIDE SEQUENCE</scope>
    <source>
        <strain evidence="11">CBS 4856</strain>
    </source>
</reference>
<evidence type="ECO:0000256" key="6">
    <source>
        <dbReference type="ARBA" id="ARBA00023027"/>
    </source>
</evidence>
<dbReference type="AlphaFoldDB" id="A0A642UXM6"/>
<comment type="caution">
    <text evidence="11">The sequence shown here is derived from an EMBL/GenBank/DDBJ whole genome shotgun (WGS) entry which is preliminary data.</text>
</comment>
<dbReference type="GO" id="GO:0005739">
    <property type="term" value="C:mitochondrion"/>
    <property type="evidence" value="ECO:0007669"/>
    <property type="project" value="TreeGrafter"/>
</dbReference>
<dbReference type="InterPro" id="IPR013328">
    <property type="entry name" value="6PGD_dom2"/>
</dbReference>
<dbReference type="PANTHER" id="PTHR22981">
    <property type="entry name" value="3-HYDROXYISOBUTYRATE DEHYDROGENASE-RELATED"/>
    <property type="match status" value="1"/>
</dbReference>
<dbReference type="Pfam" id="PF03446">
    <property type="entry name" value="NAD_binding_2"/>
    <property type="match status" value="1"/>
</dbReference>